<feature type="domain" description="Secretin N-terminal" evidence="6">
    <location>
        <begin position="153"/>
        <end position="234"/>
    </location>
</feature>
<feature type="region of interest" description="Disordered" evidence="4">
    <location>
        <begin position="178"/>
        <end position="198"/>
    </location>
</feature>
<dbReference type="PROSITE" id="PS51257">
    <property type="entry name" value="PROKAR_LIPOPROTEIN"/>
    <property type="match status" value="1"/>
</dbReference>
<dbReference type="PANTHER" id="PTHR30332:SF24">
    <property type="entry name" value="SECRETIN GSPD-RELATED"/>
    <property type="match status" value="1"/>
</dbReference>
<evidence type="ECO:0000259" key="6">
    <source>
        <dbReference type="Pfam" id="PF07655"/>
    </source>
</evidence>
<evidence type="ECO:0000256" key="2">
    <source>
        <dbReference type="ARBA" id="ARBA00022729"/>
    </source>
</evidence>
<feature type="domain" description="Type II/III secretion system secretin-like" evidence="5">
    <location>
        <begin position="339"/>
        <end position="519"/>
    </location>
</feature>
<dbReference type="AlphaFoldDB" id="A0A3B0YEB3"/>
<dbReference type="Pfam" id="PF07655">
    <property type="entry name" value="Secretin_N_2"/>
    <property type="match status" value="1"/>
</dbReference>
<dbReference type="GO" id="GO:0009297">
    <property type="term" value="P:pilus assembly"/>
    <property type="evidence" value="ECO:0007669"/>
    <property type="project" value="InterPro"/>
</dbReference>
<dbReference type="GO" id="GO:0009306">
    <property type="term" value="P:protein secretion"/>
    <property type="evidence" value="ECO:0007669"/>
    <property type="project" value="InterPro"/>
</dbReference>
<dbReference type="InterPro" id="IPR004846">
    <property type="entry name" value="T2SS/T3SS_dom"/>
</dbReference>
<sequence length="548" mass="60442">MLLVKNNLKLIRPHVKNMLVIAIPLLALAACNPTRPPKLSAGHLQPKPNNNIRIPQTVRQSPVVPLPAPKIKEETYTVVVSNVPVRELLFSLARDAKINVDIHPEITGNVSINAISQTLPQILSRVSRQVNIRYNIKDKVISITPDKPYWQNYRIDYVNMSRKSTSEVSVATQIATAGGSVSGSGTSTSKGNSSKTKLTNVSSNDFWKTIKENLKALSSITGDKKETTQVIINATSGIASVKTTQKKHLKVQSFIDRVMTNVQRQVLIEVTIVEVELGNRFQAGIDWQRLSSGAGAGSNGISVISNLIGSNLSAAPTFSLGYNRTKSNGSNISSTMKLLESFGKVKVISSPKIMALNNQTALLKVVDEKVYFTVELEIQVATTTSPERRTFTSKIHTIPVGLVMTVVPQINKDGYVSLNIRPTITRITGFANDPAPALMNATFTNLIPEIQIREMESLLQVSDGQTIMMGGLMQNKIDKKTKSLPGLSKYKRINKLLSYRDHDFTKTELVIFIRPTIIKNGKSKSKLYGRYLSTEQKHKRSLVSSKRK</sequence>
<dbReference type="InterPro" id="IPR011514">
    <property type="entry name" value="Secretin_N_2"/>
</dbReference>
<reference evidence="7" key="1">
    <citation type="submission" date="2018-06" db="EMBL/GenBank/DDBJ databases">
        <authorList>
            <person name="Zhirakovskaya E."/>
        </authorList>
    </citation>
    <scope>NUCLEOTIDE SEQUENCE</scope>
</reference>
<evidence type="ECO:0000259" key="5">
    <source>
        <dbReference type="Pfam" id="PF00263"/>
    </source>
</evidence>
<evidence type="ECO:0000256" key="3">
    <source>
        <dbReference type="ARBA" id="ARBA00023136"/>
    </source>
</evidence>
<keyword evidence="3" id="KW-0472">Membrane</keyword>
<gene>
    <name evidence="7" type="ORF">MNBD_GAMMA12-444</name>
</gene>
<feature type="compositionally biased region" description="Low complexity" evidence="4">
    <location>
        <begin position="183"/>
        <end position="197"/>
    </location>
</feature>
<organism evidence="7">
    <name type="scientific">hydrothermal vent metagenome</name>
    <dbReference type="NCBI Taxonomy" id="652676"/>
    <lineage>
        <taxon>unclassified sequences</taxon>
        <taxon>metagenomes</taxon>
        <taxon>ecological metagenomes</taxon>
    </lineage>
</organism>
<accession>A0A3B0YEB3</accession>
<comment type="subcellular location">
    <subcellularLocation>
        <location evidence="1">Membrane</location>
    </subcellularLocation>
</comment>
<dbReference type="GO" id="GO:0015627">
    <property type="term" value="C:type II protein secretion system complex"/>
    <property type="evidence" value="ECO:0007669"/>
    <property type="project" value="TreeGrafter"/>
</dbReference>
<protein>
    <submittedName>
        <fullName evidence="7">Type II secretion pathway protein D homolog</fullName>
    </submittedName>
</protein>
<keyword evidence="2" id="KW-0732">Signal</keyword>
<dbReference type="GO" id="GO:0019867">
    <property type="term" value="C:outer membrane"/>
    <property type="evidence" value="ECO:0007669"/>
    <property type="project" value="InterPro"/>
</dbReference>
<dbReference type="PRINTS" id="PR00811">
    <property type="entry name" value="BCTERIALGSPD"/>
</dbReference>
<name>A0A3B0YEB3_9ZZZZ</name>
<evidence type="ECO:0000313" key="7">
    <source>
        <dbReference type="EMBL" id="VAW79248.1"/>
    </source>
</evidence>
<dbReference type="InterPro" id="IPR050810">
    <property type="entry name" value="Bact_Secretion_Sys_Channel"/>
</dbReference>
<evidence type="ECO:0000256" key="1">
    <source>
        <dbReference type="ARBA" id="ARBA00004370"/>
    </source>
</evidence>
<dbReference type="PANTHER" id="PTHR30332">
    <property type="entry name" value="PROBABLE GENERAL SECRETION PATHWAY PROTEIN D"/>
    <property type="match status" value="1"/>
</dbReference>
<proteinExistence type="predicted"/>
<dbReference type="Gene3D" id="3.55.50.30">
    <property type="match status" value="1"/>
</dbReference>
<dbReference type="EMBL" id="UOFL01000171">
    <property type="protein sequence ID" value="VAW79248.1"/>
    <property type="molecule type" value="Genomic_DNA"/>
</dbReference>
<dbReference type="Pfam" id="PF00263">
    <property type="entry name" value="Secretin"/>
    <property type="match status" value="1"/>
</dbReference>
<evidence type="ECO:0000256" key="4">
    <source>
        <dbReference type="SAM" id="MobiDB-lite"/>
    </source>
</evidence>
<dbReference type="InterPro" id="IPR001775">
    <property type="entry name" value="GspD/PilQ"/>
</dbReference>